<proteinExistence type="predicted"/>
<evidence type="ECO:0000256" key="1">
    <source>
        <dbReference type="ARBA" id="ARBA00022468"/>
    </source>
</evidence>
<dbReference type="RefSeq" id="XP_002738793.1">
    <property type="nucleotide sequence ID" value="XM_002738747.1"/>
</dbReference>
<dbReference type="GeneID" id="100377436"/>
<reference evidence="5" key="1">
    <citation type="submission" date="2025-08" db="UniProtKB">
        <authorList>
            <consortium name="RefSeq"/>
        </authorList>
    </citation>
    <scope>IDENTIFICATION</scope>
    <source>
        <tissue evidence="5">Testes</tissue>
    </source>
</reference>
<dbReference type="InterPro" id="IPR035969">
    <property type="entry name" value="Rab-GAP_TBC_sf"/>
</dbReference>
<evidence type="ECO:0000313" key="5">
    <source>
        <dbReference type="RefSeq" id="XP_002738793.1"/>
    </source>
</evidence>
<feature type="compositionally biased region" description="Polar residues" evidence="2">
    <location>
        <begin position="472"/>
        <end position="481"/>
    </location>
</feature>
<dbReference type="PROSITE" id="PS50086">
    <property type="entry name" value="TBC_RABGAP"/>
    <property type="match status" value="1"/>
</dbReference>
<feature type="compositionally biased region" description="Polar residues" evidence="2">
    <location>
        <begin position="505"/>
        <end position="527"/>
    </location>
</feature>
<dbReference type="Pfam" id="PF00566">
    <property type="entry name" value="RabGAP-TBC"/>
    <property type="match status" value="1"/>
</dbReference>
<evidence type="ECO:0000259" key="3">
    <source>
        <dbReference type="PROSITE" id="PS50086"/>
    </source>
</evidence>
<feature type="compositionally biased region" description="Basic and acidic residues" evidence="2">
    <location>
        <begin position="424"/>
        <end position="436"/>
    </location>
</feature>
<feature type="region of interest" description="Disordered" evidence="2">
    <location>
        <begin position="404"/>
        <end position="532"/>
    </location>
</feature>
<gene>
    <name evidence="5" type="primary">LOC100377436</name>
</gene>
<protein>
    <submittedName>
        <fullName evidence="5">TBC1 domain family member 25-like</fullName>
    </submittedName>
</protein>
<dbReference type="Proteomes" id="UP000694865">
    <property type="component" value="Unplaced"/>
</dbReference>
<dbReference type="PANTHER" id="PTHR22957:SF333">
    <property type="entry name" value="TBC1 DOMAIN FAMILY MEMBER 25"/>
    <property type="match status" value="1"/>
</dbReference>
<dbReference type="SMART" id="SM00164">
    <property type="entry name" value="TBC"/>
    <property type="match status" value="1"/>
</dbReference>
<dbReference type="PANTHER" id="PTHR22957">
    <property type="entry name" value="TBC1 DOMAIN FAMILY MEMBER GTPASE-ACTIVATING PROTEIN"/>
    <property type="match status" value="1"/>
</dbReference>
<accession>A0ABM0GWD1</accession>
<keyword evidence="1" id="KW-0343">GTPase activation</keyword>
<name>A0ABM0GWD1_SACKO</name>
<evidence type="ECO:0000313" key="4">
    <source>
        <dbReference type="Proteomes" id="UP000694865"/>
    </source>
</evidence>
<feature type="compositionally biased region" description="Basic and acidic residues" evidence="2">
    <location>
        <begin position="492"/>
        <end position="504"/>
    </location>
</feature>
<dbReference type="InterPro" id="IPR000195">
    <property type="entry name" value="Rab-GAP-TBC_dom"/>
</dbReference>
<dbReference type="SUPFAM" id="SSF47923">
    <property type="entry name" value="Ypt/Rab-GAP domain of gyp1p"/>
    <property type="match status" value="2"/>
</dbReference>
<organism evidence="4 5">
    <name type="scientific">Saccoglossus kowalevskii</name>
    <name type="common">Acorn worm</name>
    <dbReference type="NCBI Taxonomy" id="10224"/>
    <lineage>
        <taxon>Eukaryota</taxon>
        <taxon>Metazoa</taxon>
        <taxon>Hemichordata</taxon>
        <taxon>Enteropneusta</taxon>
        <taxon>Harrimaniidae</taxon>
        <taxon>Saccoglossus</taxon>
    </lineage>
</organism>
<keyword evidence="4" id="KW-1185">Reference proteome</keyword>
<dbReference type="Gene3D" id="1.10.8.270">
    <property type="entry name" value="putative rabgap domain of human tbc1 domain family member 14 like domains"/>
    <property type="match status" value="1"/>
</dbReference>
<dbReference type="Gene3D" id="1.10.472.80">
    <property type="entry name" value="Ypt/Rab-GAP domain of gyp1p, domain 3"/>
    <property type="match status" value="1"/>
</dbReference>
<evidence type="ECO:0000256" key="2">
    <source>
        <dbReference type="SAM" id="MobiDB-lite"/>
    </source>
</evidence>
<sequence>MSICVHPFPECSASREDVAEPVPSDVLPMLSFKGVSHTPSVESDSWTFVDITQLPNKTDTSELNSKFLGLEDWDIISAKEVTGNLNGNFGKDRSMVAMPFVGAFVNQVEKTINKVQRIFISSEIEDEIAKAARPPLSDADFHKFLDQQGRLVRPGEFRLHVYHGGIEPSLRKVAWRHLLNIFPDGMTGEERFYYLKRKANEYADLKKKWLSDEREEVKYITNMVHKDVLRTDRMHKFYAGGDENHNVNKLYNLLCTYALSHPDVSYCQGMSDLASPILYVMKDEAHAYLCFCGVMTRLKGNFMLDGLCMTKKFDHLSMLLRCCDPEFYDYLGEQNASDLFFCYRWLLLELKREFAFHDALSVLEVMWSSLPPDYPEGELELCGPPAPLSPCMSPTDRMRFKFAKQRSVSQGGSSPGSPKSSDTTFEHFDQKTDTSKIHNGNKQKKRLHSKDSSSIESDISEESGYSSKSTSVDQTPQSVINNDLPIVANHFSEPEPTKERKTSDGKSSVKSPSVATTNGSVNKNPYSSLPPPQDFGGGNPFMLFMCLTLLIEHRDYVIGNQLDYNELAMHFDRMVRRHNAEKVLYRARTLFADYLRAEINMTQAECASPVNSPMKRSVTGHKGESC</sequence>
<feature type="domain" description="Rab-GAP TBC" evidence="3">
    <location>
        <begin position="165"/>
        <end position="370"/>
    </location>
</feature>
<feature type="compositionally biased region" description="Low complexity" evidence="2">
    <location>
        <begin position="407"/>
        <end position="421"/>
    </location>
</feature>
<feature type="compositionally biased region" description="Low complexity" evidence="2">
    <location>
        <begin position="452"/>
        <end position="471"/>
    </location>
</feature>
<feature type="compositionally biased region" description="Basic residues" evidence="2">
    <location>
        <begin position="439"/>
        <end position="448"/>
    </location>
</feature>